<accession>A0A0L0SPF2</accession>
<name>A0A0L0SPF2_ALLM3</name>
<evidence type="ECO:0000256" key="2">
    <source>
        <dbReference type="ARBA" id="ARBA00022170"/>
    </source>
</evidence>
<evidence type="ECO:0000313" key="5">
    <source>
        <dbReference type="Proteomes" id="UP000054350"/>
    </source>
</evidence>
<reference evidence="4 5" key="1">
    <citation type="submission" date="2009-11" db="EMBL/GenBank/DDBJ databases">
        <title>Annotation of Allomyces macrogynus ATCC 38327.</title>
        <authorList>
            <consortium name="The Broad Institute Genome Sequencing Platform"/>
            <person name="Russ C."/>
            <person name="Cuomo C."/>
            <person name="Burger G."/>
            <person name="Gray M.W."/>
            <person name="Holland P.W.H."/>
            <person name="King N."/>
            <person name="Lang F.B.F."/>
            <person name="Roger A.J."/>
            <person name="Ruiz-Trillo I."/>
            <person name="Young S.K."/>
            <person name="Zeng Q."/>
            <person name="Gargeya S."/>
            <person name="Fitzgerald M."/>
            <person name="Haas B."/>
            <person name="Abouelleil A."/>
            <person name="Alvarado L."/>
            <person name="Arachchi H.M."/>
            <person name="Berlin A."/>
            <person name="Chapman S.B."/>
            <person name="Gearin G."/>
            <person name="Goldberg J."/>
            <person name="Griggs A."/>
            <person name="Gujja S."/>
            <person name="Hansen M."/>
            <person name="Heiman D."/>
            <person name="Howarth C."/>
            <person name="Larimer J."/>
            <person name="Lui A."/>
            <person name="MacDonald P.J.P."/>
            <person name="McCowen C."/>
            <person name="Montmayeur A."/>
            <person name="Murphy C."/>
            <person name="Neiman D."/>
            <person name="Pearson M."/>
            <person name="Priest M."/>
            <person name="Roberts A."/>
            <person name="Saif S."/>
            <person name="Shea T."/>
            <person name="Sisk P."/>
            <person name="Stolte C."/>
            <person name="Sykes S."/>
            <person name="Wortman J."/>
            <person name="Nusbaum C."/>
            <person name="Birren B."/>
        </authorList>
    </citation>
    <scope>NUCLEOTIDE SEQUENCE [LARGE SCALE GENOMIC DNA]</scope>
    <source>
        <strain evidence="4 5">ATCC 38327</strain>
    </source>
</reference>
<dbReference type="GO" id="GO:0005739">
    <property type="term" value="C:mitochondrion"/>
    <property type="evidence" value="ECO:0007669"/>
    <property type="project" value="TreeGrafter"/>
</dbReference>
<gene>
    <name evidence="4" type="ORF">AMAG_09403</name>
</gene>
<reference evidence="5" key="2">
    <citation type="submission" date="2009-11" db="EMBL/GenBank/DDBJ databases">
        <title>The Genome Sequence of Allomyces macrogynus strain ATCC 38327.</title>
        <authorList>
            <consortium name="The Broad Institute Genome Sequencing Platform"/>
            <person name="Russ C."/>
            <person name="Cuomo C."/>
            <person name="Shea T."/>
            <person name="Young S.K."/>
            <person name="Zeng Q."/>
            <person name="Koehrsen M."/>
            <person name="Haas B."/>
            <person name="Borodovsky M."/>
            <person name="Guigo R."/>
            <person name="Alvarado L."/>
            <person name="Berlin A."/>
            <person name="Borenstein D."/>
            <person name="Chen Z."/>
            <person name="Engels R."/>
            <person name="Freedman E."/>
            <person name="Gellesch M."/>
            <person name="Goldberg J."/>
            <person name="Griggs A."/>
            <person name="Gujja S."/>
            <person name="Heiman D."/>
            <person name="Hepburn T."/>
            <person name="Howarth C."/>
            <person name="Jen D."/>
            <person name="Larson L."/>
            <person name="Lewis B."/>
            <person name="Mehta T."/>
            <person name="Park D."/>
            <person name="Pearson M."/>
            <person name="Roberts A."/>
            <person name="Saif S."/>
            <person name="Shenoy N."/>
            <person name="Sisk P."/>
            <person name="Stolte C."/>
            <person name="Sykes S."/>
            <person name="Walk T."/>
            <person name="White J."/>
            <person name="Yandava C."/>
            <person name="Burger G."/>
            <person name="Gray M.W."/>
            <person name="Holland P.W.H."/>
            <person name="King N."/>
            <person name="Lang F.B.F."/>
            <person name="Roger A.J."/>
            <person name="Ruiz-Trillo I."/>
            <person name="Lander E."/>
            <person name="Nusbaum C."/>
        </authorList>
    </citation>
    <scope>NUCLEOTIDE SEQUENCE [LARGE SCALE GENOMIC DNA]</scope>
    <source>
        <strain evidence="5">ATCC 38327</strain>
    </source>
</reference>
<protein>
    <recommendedName>
        <fullName evidence="2">Succinate dehydrogenase assembly factor 4, mitochondrial</fullName>
    </recommendedName>
</protein>
<dbReference type="VEuPathDB" id="FungiDB:AMAG_09403"/>
<dbReference type="GO" id="GO:0034553">
    <property type="term" value="P:mitochondrial respiratory chain complex II assembly"/>
    <property type="evidence" value="ECO:0007669"/>
    <property type="project" value="TreeGrafter"/>
</dbReference>
<dbReference type="PANTHER" id="PTHR28524">
    <property type="entry name" value="SUCCINATE DEHYDROGENASE ASSEMBLY FACTOR 4, MITOCHONDRIAL"/>
    <property type="match status" value="1"/>
</dbReference>
<dbReference type="Proteomes" id="UP000054350">
    <property type="component" value="Unassembled WGS sequence"/>
</dbReference>
<comment type="similarity">
    <text evidence="1">Belongs to the SDHAF4 family.</text>
</comment>
<feature type="compositionally biased region" description="Basic residues" evidence="3">
    <location>
        <begin position="111"/>
        <end position="129"/>
    </location>
</feature>
<keyword evidence="5" id="KW-1185">Reference proteome</keyword>
<evidence type="ECO:0000256" key="1">
    <source>
        <dbReference type="ARBA" id="ARBA00005701"/>
    </source>
</evidence>
<evidence type="ECO:0000313" key="4">
    <source>
        <dbReference type="EMBL" id="KNE64378.1"/>
    </source>
</evidence>
<organism evidence="4 5">
    <name type="scientific">Allomyces macrogynus (strain ATCC 38327)</name>
    <name type="common">Allomyces javanicus var. macrogynus</name>
    <dbReference type="NCBI Taxonomy" id="578462"/>
    <lineage>
        <taxon>Eukaryota</taxon>
        <taxon>Fungi</taxon>
        <taxon>Fungi incertae sedis</taxon>
        <taxon>Blastocladiomycota</taxon>
        <taxon>Blastocladiomycetes</taxon>
        <taxon>Blastocladiales</taxon>
        <taxon>Blastocladiaceae</taxon>
        <taxon>Allomyces</taxon>
    </lineage>
</organism>
<feature type="region of interest" description="Disordered" evidence="3">
    <location>
        <begin position="63"/>
        <end position="139"/>
    </location>
</feature>
<dbReference type="PANTHER" id="PTHR28524:SF3">
    <property type="entry name" value="SUCCINATE DEHYDROGENASE ASSEMBLY FACTOR 4, MITOCHONDRIAL"/>
    <property type="match status" value="1"/>
</dbReference>
<dbReference type="OrthoDB" id="201362at2759"/>
<dbReference type="STRING" id="578462.A0A0L0SPF2"/>
<dbReference type="Pfam" id="PF07896">
    <property type="entry name" value="DUF1674"/>
    <property type="match status" value="1"/>
</dbReference>
<dbReference type="InterPro" id="IPR012875">
    <property type="entry name" value="SDHF4"/>
</dbReference>
<dbReference type="eggNOG" id="KOG3245">
    <property type="taxonomic scope" value="Eukaryota"/>
</dbReference>
<dbReference type="AlphaFoldDB" id="A0A0L0SPF2"/>
<sequence>MLALRAAAPSALRAALSTRTFVSGPPGGAGRGPAPIPLADRAAQREIDASIARAEAGEHVELHPDAEKEPLPAHPDGVNPVTGERGGPRGPEPTRYGDWERKACTISERRDRRRRCGSRRRHRRHRRHSGGSVVDPVFT</sequence>
<feature type="compositionally biased region" description="Basic and acidic residues" evidence="3">
    <location>
        <begin position="95"/>
        <end position="110"/>
    </location>
</feature>
<evidence type="ECO:0000256" key="3">
    <source>
        <dbReference type="SAM" id="MobiDB-lite"/>
    </source>
</evidence>
<proteinExistence type="inferred from homology"/>
<dbReference type="EMBL" id="GG745344">
    <property type="protein sequence ID" value="KNE64378.1"/>
    <property type="molecule type" value="Genomic_DNA"/>
</dbReference>